<gene>
    <name evidence="1" type="ORF">Nepgr_033297</name>
</gene>
<name>A0AAD3Y8J9_NEPGR</name>
<comment type="caution">
    <text evidence="1">The sequence shown here is derived from an EMBL/GenBank/DDBJ whole genome shotgun (WGS) entry which is preliminary data.</text>
</comment>
<reference evidence="1" key="1">
    <citation type="submission" date="2023-05" db="EMBL/GenBank/DDBJ databases">
        <title>Nepenthes gracilis genome sequencing.</title>
        <authorList>
            <person name="Fukushima K."/>
        </authorList>
    </citation>
    <scope>NUCLEOTIDE SEQUENCE</scope>
    <source>
        <strain evidence="1">SING2019-196</strain>
    </source>
</reference>
<dbReference type="Proteomes" id="UP001279734">
    <property type="component" value="Unassembled WGS sequence"/>
</dbReference>
<sequence>MDIASPRRASTRRKRRSLARRWVKLKSQGDSPKEEDSDPGQANFCRRRRRLFRGCWRGYCREACGRSGNRCLRQGSSATSPILGEGDWATTLLPSPRPVGCLPSWLRLEWHLSLSRFTPSYASYKGSHRSSKDSERRLYS</sequence>
<accession>A0AAD3Y8J9</accession>
<dbReference type="EMBL" id="BSYO01000040">
    <property type="protein sequence ID" value="GMH31454.1"/>
    <property type="molecule type" value="Genomic_DNA"/>
</dbReference>
<evidence type="ECO:0000313" key="1">
    <source>
        <dbReference type="EMBL" id="GMH31454.1"/>
    </source>
</evidence>
<evidence type="ECO:0000313" key="2">
    <source>
        <dbReference type="Proteomes" id="UP001279734"/>
    </source>
</evidence>
<organism evidence="1 2">
    <name type="scientific">Nepenthes gracilis</name>
    <name type="common">Slender pitcher plant</name>
    <dbReference type="NCBI Taxonomy" id="150966"/>
    <lineage>
        <taxon>Eukaryota</taxon>
        <taxon>Viridiplantae</taxon>
        <taxon>Streptophyta</taxon>
        <taxon>Embryophyta</taxon>
        <taxon>Tracheophyta</taxon>
        <taxon>Spermatophyta</taxon>
        <taxon>Magnoliopsida</taxon>
        <taxon>eudicotyledons</taxon>
        <taxon>Gunneridae</taxon>
        <taxon>Pentapetalae</taxon>
        <taxon>Caryophyllales</taxon>
        <taxon>Nepenthaceae</taxon>
        <taxon>Nepenthes</taxon>
    </lineage>
</organism>
<proteinExistence type="predicted"/>
<dbReference type="AlphaFoldDB" id="A0AAD3Y8J9"/>
<keyword evidence="2" id="KW-1185">Reference proteome</keyword>
<protein>
    <submittedName>
        <fullName evidence="1">Uncharacterized protein</fullName>
    </submittedName>
</protein>